<dbReference type="EMBL" id="WBUI01000054">
    <property type="protein sequence ID" value="KAB2928255.1"/>
    <property type="molecule type" value="Genomic_DNA"/>
</dbReference>
<dbReference type="PANTHER" id="PTHR46889">
    <property type="entry name" value="TRANSPOSASE INSF FOR INSERTION SEQUENCE IS3B-RELATED"/>
    <property type="match status" value="1"/>
</dbReference>
<dbReference type="SUPFAM" id="SSF53098">
    <property type="entry name" value="Ribonuclease H-like"/>
    <property type="match status" value="1"/>
</dbReference>
<evidence type="ECO:0000256" key="1">
    <source>
        <dbReference type="SAM" id="MobiDB-lite"/>
    </source>
</evidence>
<organism evidence="3 4">
    <name type="scientific">Leptonema illini</name>
    <dbReference type="NCBI Taxonomy" id="183"/>
    <lineage>
        <taxon>Bacteria</taxon>
        <taxon>Pseudomonadati</taxon>
        <taxon>Spirochaetota</taxon>
        <taxon>Spirochaetia</taxon>
        <taxon>Leptospirales</taxon>
        <taxon>Leptospiraceae</taxon>
        <taxon>Leptonema</taxon>
    </lineage>
</organism>
<feature type="compositionally biased region" description="Basic and acidic residues" evidence="1">
    <location>
        <begin position="69"/>
        <end position="81"/>
    </location>
</feature>
<proteinExistence type="predicted"/>
<protein>
    <submittedName>
        <fullName evidence="3">Transposase</fullName>
    </submittedName>
</protein>
<evidence type="ECO:0000313" key="4">
    <source>
        <dbReference type="Proteomes" id="UP000460298"/>
    </source>
</evidence>
<comment type="caution">
    <text evidence="3">The sequence shown here is derived from an EMBL/GenBank/DDBJ whole genome shotgun (WGS) entry which is preliminary data.</text>
</comment>
<evidence type="ECO:0000313" key="3">
    <source>
        <dbReference type="EMBL" id="KAB2928255.1"/>
    </source>
</evidence>
<dbReference type="GO" id="GO:0003676">
    <property type="term" value="F:nucleic acid binding"/>
    <property type="evidence" value="ECO:0007669"/>
    <property type="project" value="InterPro"/>
</dbReference>
<name>A0A833GWB4_9LEPT</name>
<dbReference type="Pfam" id="PF13683">
    <property type="entry name" value="rve_3"/>
    <property type="match status" value="1"/>
</dbReference>
<accession>A0A833GWB4</accession>
<evidence type="ECO:0000259" key="2">
    <source>
        <dbReference type="PROSITE" id="PS50994"/>
    </source>
</evidence>
<feature type="domain" description="Integrase catalytic" evidence="2">
    <location>
        <begin position="1"/>
        <end position="79"/>
    </location>
</feature>
<dbReference type="InterPro" id="IPR012337">
    <property type="entry name" value="RNaseH-like_sf"/>
</dbReference>
<dbReference type="Gene3D" id="3.30.420.10">
    <property type="entry name" value="Ribonuclease H-like superfamily/Ribonuclease H"/>
    <property type="match status" value="1"/>
</dbReference>
<feature type="region of interest" description="Disordered" evidence="1">
    <location>
        <begin position="62"/>
        <end position="81"/>
    </location>
</feature>
<reference evidence="3 4" key="1">
    <citation type="submission" date="2019-10" db="EMBL/GenBank/DDBJ databases">
        <title>Extracellular Electron Transfer in a Candidatus Methanoperedens spp. Enrichment Culture.</title>
        <authorList>
            <person name="Berger S."/>
            <person name="Rangel Shaw D."/>
            <person name="Berben T."/>
            <person name="In 'T Zandt M."/>
            <person name="Frank J."/>
            <person name="Reimann J."/>
            <person name="Jetten M.S.M."/>
            <person name="Welte C.U."/>
        </authorList>
    </citation>
    <scope>NUCLEOTIDE SEQUENCE [LARGE SCALE GENOMIC DNA]</scope>
    <source>
        <strain evidence="3">SB12</strain>
    </source>
</reference>
<dbReference type="InterPro" id="IPR050900">
    <property type="entry name" value="Transposase_IS3/IS150/IS904"/>
</dbReference>
<sequence length="105" mass="12215">MESVLSITPLKTAPHSPWQNGYAERFVGTIRRELTDHVIPLSENHLRSLVREYIRYYNEDRTHSSLGRDSPHGRLRAEMPPDRPLISVPRVCGLHHRYFPMEKAA</sequence>
<gene>
    <name evidence="3" type="ORF">F9K24_22125</name>
</gene>
<dbReference type="Proteomes" id="UP000460298">
    <property type="component" value="Unassembled WGS sequence"/>
</dbReference>
<dbReference type="InterPro" id="IPR036397">
    <property type="entry name" value="RNaseH_sf"/>
</dbReference>
<dbReference type="InterPro" id="IPR001584">
    <property type="entry name" value="Integrase_cat-core"/>
</dbReference>
<dbReference type="AlphaFoldDB" id="A0A833GWB4"/>
<dbReference type="PROSITE" id="PS50994">
    <property type="entry name" value="INTEGRASE"/>
    <property type="match status" value="1"/>
</dbReference>
<dbReference type="GO" id="GO:0015074">
    <property type="term" value="P:DNA integration"/>
    <property type="evidence" value="ECO:0007669"/>
    <property type="project" value="InterPro"/>
</dbReference>
<dbReference type="PANTHER" id="PTHR46889:SF4">
    <property type="entry name" value="TRANSPOSASE INSO FOR INSERTION SEQUENCE ELEMENT IS911B-RELATED"/>
    <property type="match status" value="1"/>
</dbReference>